<dbReference type="STRING" id="623281.SAMN05421747_12235"/>
<dbReference type="AlphaFoldDB" id="A0A1I1LLC9"/>
<keyword evidence="3" id="KW-1185">Reference proteome</keyword>
<gene>
    <name evidence="2" type="ORF">SAMN05421747_12235</name>
</gene>
<feature type="region of interest" description="Disordered" evidence="1">
    <location>
        <begin position="131"/>
        <end position="173"/>
    </location>
</feature>
<evidence type="ECO:0000313" key="3">
    <source>
        <dbReference type="Proteomes" id="UP000199577"/>
    </source>
</evidence>
<evidence type="ECO:0000256" key="1">
    <source>
        <dbReference type="SAM" id="MobiDB-lite"/>
    </source>
</evidence>
<accession>A0A1I1LLC9</accession>
<name>A0A1I1LLC9_9SPHI</name>
<protein>
    <submittedName>
        <fullName evidence="2">Uncharacterized protein</fullName>
    </submittedName>
</protein>
<feature type="compositionally biased region" description="Basic and acidic residues" evidence="1">
    <location>
        <begin position="133"/>
        <end position="149"/>
    </location>
</feature>
<dbReference type="EMBL" id="FOLL01000022">
    <property type="protein sequence ID" value="SFC73756.1"/>
    <property type="molecule type" value="Genomic_DNA"/>
</dbReference>
<evidence type="ECO:0000313" key="2">
    <source>
        <dbReference type="EMBL" id="SFC73756.1"/>
    </source>
</evidence>
<sequence length="305" mass="34710">MYNFVAMIDRFIEEVRNACLDLGRRQSLPGELENPSPANLKIYCLKLVNGLSREDKQTFTEFFNPFNEDVDLATRIEKFDLDKLKPLQHFITGRTTKPKENIAKLAAVLIDFHPRPYSKWRDAANSSIPDDIAIEKDNSGDADVPHTEGDGLGAEVKPAVGDMPPSEKKSGEKPSKFNVWLKLWKPVLYGTVALTIVAAALSSARKQCMYWKVDRYVPVHCHEKIADVEIIPVDRDMVKRFRKITQPDTLTLNSVGKVWYGKPTPDSAEFYTMAGSFPKDRRKELKPASEYIIKKYVLNKHNKPQ</sequence>
<reference evidence="2 3" key="1">
    <citation type="submission" date="2016-10" db="EMBL/GenBank/DDBJ databases">
        <authorList>
            <person name="de Groot N.N."/>
        </authorList>
    </citation>
    <scope>NUCLEOTIDE SEQUENCE [LARGE SCALE GENOMIC DNA]</scope>
    <source>
        <strain evidence="2 3">DSM 22900</strain>
    </source>
</reference>
<organism evidence="2 3">
    <name type="scientific">Parapedobacter composti</name>
    <dbReference type="NCBI Taxonomy" id="623281"/>
    <lineage>
        <taxon>Bacteria</taxon>
        <taxon>Pseudomonadati</taxon>
        <taxon>Bacteroidota</taxon>
        <taxon>Sphingobacteriia</taxon>
        <taxon>Sphingobacteriales</taxon>
        <taxon>Sphingobacteriaceae</taxon>
        <taxon>Parapedobacter</taxon>
    </lineage>
</organism>
<proteinExistence type="predicted"/>
<dbReference type="Proteomes" id="UP000199577">
    <property type="component" value="Unassembled WGS sequence"/>
</dbReference>